<dbReference type="RefSeq" id="WP_420903817.1">
    <property type="nucleotide sequence ID" value="NZ_BAAFGK010000002.1"/>
</dbReference>
<name>A0ABQ0C5E1_9PROT</name>
<accession>A0ABQ0C5E1</accession>
<evidence type="ECO:0000256" key="1">
    <source>
        <dbReference type="PROSITE-ProRule" id="PRU00169"/>
    </source>
</evidence>
<proteinExistence type="predicted"/>
<dbReference type="InterPro" id="IPR052048">
    <property type="entry name" value="ST_Response_Regulator"/>
</dbReference>
<evidence type="ECO:0000259" key="2">
    <source>
        <dbReference type="PROSITE" id="PS50110"/>
    </source>
</evidence>
<dbReference type="Proteomes" id="UP001628193">
    <property type="component" value="Unassembled WGS sequence"/>
</dbReference>
<keyword evidence="1" id="KW-0597">Phosphoprotein</keyword>
<dbReference type="PANTHER" id="PTHR43228">
    <property type="entry name" value="TWO-COMPONENT RESPONSE REGULATOR"/>
    <property type="match status" value="1"/>
</dbReference>
<dbReference type="InterPro" id="IPR011006">
    <property type="entry name" value="CheY-like_superfamily"/>
</dbReference>
<dbReference type="SUPFAM" id="SSF52172">
    <property type="entry name" value="CheY-like"/>
    <property type="match status" value="1"/>
</dbReference>
<comment type="caution">
    <text evidence="3">The sequence shown here is derived from an EMBL/GenBank/DDBJ whole genome shotgun (WGS) entry which is preliminary data.</text>
</comment>
<evidence type="ECO:0000313" key="3">
    <source>
        <dbReference type="EMBL" id="GAB0056097.1"/>
    </source>
</evidence>
<dbReference type="InterPro" id="IPR001789">
    <property type="entry name" value="Sig_transdc_resp-reg_receiver"/>
</dbReference>
<feature type="domain" description="Response regulatory" evidence="2">
    <location>
        <begin position="2"/>
        <end position="123"/>
    </location>
</feature>
<dbReference type="Gene3D" id="3.40.50.2300">
    <property type="match status" value="1"/>
</dbReference>
<feature type="modified residue" description="4-aspartylphosphate" evidence="1">
    <location>
        <position position="55"/>
    </location>
</feature>
<protein>
    <submittedName>
        <fullName evidence="3">Two-component system, chemotaxis family, chemotaxis protein CheY</fullName>
    </submittedName>
</protein>
<reference evidence="3 4" key="2">
    <citation type="submission" date="2024-09" db="EMBL/GenBank/DDBJ databases">
        <title>Draft genome sequence of Candidatus Magnetaquicoccaceae bacterium FCR-1.</title>
        <authorList>
            <person name="Shimoshige H."/>
            <person name="Shimamura S."/>
            <person name="Taoka A."/>
            <person name="Kobayashi H."/>
            <person name="Maekawa T."/>
        </authorList>
    </citation>
    <scope>NUCLEOTIDE SEQUENCE [LARGE SCALE GENOMIC DNA]</scope>
    <source>
        <strain evidence="3 4">FCR-1</strain>
    </source>
</reference>
<organism evidence="3 4">
    <name type="scientific">Candidatus Magnetaquiglobus chichijimensis</name>
    <dbReference type="NCBI Taxonomy" id="3141448"/>
    <lineage>
        <taxon>Bacteria</taxon>
        <taxon>Pseudomonadati</taxon>
        <taxon>Pseudomonadota</taxon>
        <taxon>Magnetococcia</taxon>
        <taxon>Magnetococcales</taxon>
        <taxon>Candidatus Magnetaquicoccaceae</taxon>
        <taxon>Candidatus Magnetaquiglobus</taxon>
    </lineage>
</organism>
<dbReference type="Pfam" id="PF00072">
    <property type="entry name" value="Response_reg"/>
    <property type="match status" value="1"/>
</dbReference>
<reference evidence="3 4" key="1">
    <citation type="submission" date="2024-05" db="EMBL/GenBank/DDBJ databases">
        <authorList>
            <consortium name="Candidatus Magnetaquicoccaceae bacterium FCR-1 genome sequencing consortium"/>
            <person name="Shimoshige H."/>
            <person name="Shimamura S."/>
            <person name="Taoka A."/>
            <person name="Kobayashi H."/>
            <person name="Maekawa T."/>
        </authorList>
    </citation>
    <scope>NUCLEOTIDE SEQUENCE [LARGE SCALE GENOMIC DNA]</scope>
    <source>
        <strain evidence="3 4">FCR-1</strain>
    </source>
</reference>
<dbReference type="PANTHER" id="PTHR43228:SF1">
    <property type="entry name" value="TWO-COMPONENT RESPONSE REGULATOR ARR22"/>
    <property type="match status" value="1"/>
</dbReference>
<dbReference type="PROSITE" id="PS50110">
    <property type="entry name" value="RESPONSE_REGULATORY"/>
    <property type="match status" value="1"/>
</dbReference>
<sequence>MRVLIVDDSSVMRKIVARGLRQAGFTITDILEAGNGQEGMDLLATDTNFKLILSDWNMPVMDGLNFVKSVRAGSPAIKNIPIVMVTTEGGETKVGAAMEAGANGHIKKPFTPETLQAELERFLK</sequence>
<keyword evidence="4" id="KW-1185">Reference proteome</keyword>
<evidence type="ECO:0000313" key="4">
    <source>
        <dbReference type="Proteomes" id="UP001628193"/>
    </source>
</evidence>
<gene>
    <name evidence="3" type="primary">cheY</name>
    <name evidence="3" type="ORF">SIID45300_00401</name>
</gene>
<dbReference type="SMART" id="SM00448">
    <property type="entry name" value="REC"/>
    <property type="match status" value="1"/>
</dbReference>
<dbReference type="EMBL" id="BAAFGK010000002">
    <property type="protein sequence ID" value="GAB0056097.1"/>
    <property type="molecule type" value="Genomic_DNA"/>
</dbReference>